<dbReference type="PANTHER" id="PTHR22835">
    <property type="entry name" value="ZINC FINGER FYVE DOMAIN CONTAINING PROTEIN"/>
    <property type="match status" value="1"/>
</dbReference>
<evidence type="ECO:0000256" key="3">
    <source>
        <dbReference type="ARBA" id="ARBA00022801"/>
    </source>
</evidence>
<accession>A0A6I9UDY7</accession>
<evidence type="ECO:0000256" key="1">
    <source>
        <dbReference type="ARBA" id="ARBA00008668"/>
    </source>
</evidence>
<organism evidence="5 6">
    <name type="scientific">Sesamum indicum</name>
    <name type="common">Oriental sesame</name>
    <name type="synonym">Sesamum orientale</name>
    <dbReference type="NCBI Taxonomy" id="4182"/>
    <lineage>
        <taxon>Eukaryota</taxon>
        <taxon>Viridiplantae</taxon>
        <taxon>Streptophyta</taxon>
        <taxon>Embryophyta</taxon>
        <taxon>Tracheophyta</taxon>
        <taxon>Spermatophyta</taxon>
        <taxon>Magnoliopsida</taxon>
        <taxon>eudicotyledons</taxon>
        <taxon>Gunneridae</taxon>
        <taxon>Pentapetalae</taxon>
        <taxon>asterids</taxon>
        <taxon>lamiids</taxon>
        <taxon>Lamiales</taxon>
        <taxon>Pedaliaceae</taxon>
        <taxon>Sesamum</taxon>
    </lineage>
</organism>
<dbReference type="PANTHER" id="PTHR22835:SF683">
    <property type="entry name" value="OS05G0506800 PROTEIN"/>
    <property type="match status" value="1"/>
</dbReference>
<dbReference type="InterPro" id="IPR001087">
    <property type="entry name" value="GDSL"/>
</dbReference>
<protein>
    <submittedName>
        <fullName evidence="6">LOW QUALITY PROTEIN: GDSL esterase/lipase At2g27360-like</fullName>
    </submittedName>
</protein>
<keyword evidence="2" id="KW-0732">Signal</keyword>
<dbReference type="SUPFAM" id="SSF52266">
    <property type="entry name" value="SGNH hydrolase"/>
    <property type="match status" value="1"/>
</dbReference>
<keyword evidence="3" id="KW-0378">Hydrolase</keyword>
<name>A0A6I9UDY7_SESIN</name>
<dbReference type="FunCoup" id="A0A6I9UDY7">
    <property type="interactions" value="260"/>
</dbReference>
<proteinExistence type="inferred from homology"/>
<dbReference type="KEGG" id="sind:105175620"/>
<evidence type="ECO:0000313" key="5">
    <source>
        <dbReference type="Proteomes" id="UP000504604"/>
    </source>
</evidence>
<comment type="similarity">
    <text evidence="1">Belongs to the 'GDSL' lipolytic enzyme family.</text>
</comment>
<dbReference type="InterPro" id="IPR035669">
    <property type="entry name" value="SGNH_plant_lipase-like"/>
</dbReference>
<dbReference type="GO" id="GO:0016788">
    <property type="term" value="F:hydrolase activity, acting on ester bonds"/>
    <property type="evidence" value="ECO:0007669"/>
    <property type="project" value="InterPro"/>
</dbReference>
<reference evidence="6" key="1">
    <citation type="submission" date="2025-08" db="UniProtKB">
        <authorList>
            <consortium name="RefSeq"/>
        </authorList>
    </citation>
    <scope>IDENTIFICATION</scope>
</reference>
<gene>
    <name evidence="6" type="primary">LOC105175620</name>
</gene>
<sequence length="408" mass="44948">MHSIEKRTLLVSLINLALFQTRKKMAVAYAIISILVASTAASASQCFESIISFGDSLADTGNFFLLSPPNKPPYCARPPYGRTFFHLPTGRSSDGRLVIDFIAEALGLPLVESYIAGKNAAEKGGRFSKGVNFAVAGATVLDTVFFDKRGIHNRVTNVTLGTQFDWFNQFLAVIPNGRKFVKNSLILVGEIGGNDYGNPLLLDIDPKAIRSFMPAVVNYIGSTIEELIKLGATTMLVPGVIPMGCLPALLTHYKTSSTEKDYHPTTGCLNWLNELSIYHNELLQKELSRLRHLHPHIAIIYADNYNAMMRFYLSPHQFGFAKESILRACCGGGGPYNFNGSALCGNLPRANCCENPSLYVNWDGLHCTEAANKWIAQGLWEGSYTHPHIKTICPSISSPAGFQYHHYY</sequence>
<dbReference type="InterPro" id="IPR036514">
    <property type="entry name" value="SGNH_hydro_sf"/>
</dbReference>
<evidence type="ECO:0000256" key="4">
    <source>
        <dbReference type="ARBA" id="ARBA00023180"/>
    </source>
</evidence>
<dbReference type="Pfam" id="PF00657">
    <property type="entry name" value="Lipase_GDSL"/>
    <property type="match status" value="1"/>
</dbReference>
<dbReference type="InParanoid" id="A0A6I9UDY7"/>
<dbReference type="CDD" id="cd01837">
    <property type="entry name" value="SGNH_plant_lipase_like"/>
    <property type="match status" value="1"/>
</dbReference>
<dbReference type="OrthoDB" id="1600564at2759"/>
<dbReference type="AlphaFoldDB" id="A0A6I9UDY7"/>
<keyword evidence="4" id="KW-0325">Glycoprotein</keyword>
<dbReference type="RefSeq" id="XP_011096420.1">
    <property type="nucleotide sequence ID" value="XM_011098118.2"/>
</dbReference>
<evidence type="ECO:0000256" key="2">
    <source>
        <dbReference type="ARBA" id="ARBA00022729"/>
    </source>
</evidence>
<dbReference type="Gene3D" id="3.40.50.1110">
    <property type="entry name" value="SGNH hydrolase"/>
    <property type="match status" value="1"/>
</dbReference>
<keyword evidence="5" id="KW-1185">Reference proteome</keyword>
<dbReference type="Proteomes" id="UP000504604">
    <property type="component" value="Linkage group LG12"/>
</dbReference>
<dbReference type="GeneID" id="105175620"/>
<evidence type="ECO:0000313" key="6">
    <source>
        <dbReference type="RefSeq" id="XP_011096420.1"/>
    </source>
</evidence>